<dbReference type="Pfam" id="PF04230">
    <property type="entry name" value="PS_pyruv_trans"/>
    <property type="match status" value="1"/>
</dbReference>
<keyword evidence="2" id="KW-0808">Transferase</keyword>
<reference evidence="2" key="1">
    <citation type="submission" date="2020-10" db="EMBL/GenBank/DDBJ databases">
        <authorList>
            <person name="Gilroy R."/>
        </authorList>
    </citation>
    <scope>NUCLEOTIDE SEQUENCE</scope>
    <source>
        <strain evidence="2">ChiSjej1B19-3389</strain>
    </source>
</reference>
<evidence type="ECO:0000259" key="1">
    <source>
        <dbReference type="Pfam" id="PF04230"/>
    </source>
</evidence>
<reference evidence="2" key="2">
    <citation type="journal article" date="2021" name="PeerJ">
        <title>Extensive microbial diversity within the chicken gut microbiome revealed by metagenomics and culture.</title>
        <authorList>
            <person name="Gilroy R."/>
            <person name="Ravi A."/>
            <person name="Getino M."/>
            <person name="Pursley I."/>
            <person name="Horton D.L."/>
            <person name="Alikhan N.F."/>
            <person name="Baker D."/>
            <person name="Gharbi K."/>
            <person name="Hall N."/>
            <person name="Watson M."/>
            <person name="Adriaenssens E.M."/>
            <person name="Foster-Nyarko E."/>
            <person name="Jarju S."/>
            <person name="Secka A."/>
            <person name="Antonio M."/>
            <person name="Oren A."/>
            <person name="Chaudhuri R.R."/>
            <person name="La Ragione R."/>
            <person name="Hildebrand F."/>
            <person name="Pallen M.J."/>
        </authorList>
    </citation>
    <scope>NUCLEOTIDE SEQUENCE</scope>
    <source>
        <strain evidence="2">ChiSjej1B19-3389</strain>
    </source>
</reference>
<accession>A0A9D0ZGP2</accession>
<gene>
    <name evidence="2" type="ORF">IAD32_01655</name>
</gene>
<sequence>MKIGIITFHRAANYGALFQAYALQKTVEKLGCYAQIIDYDCETIRKCSSASHMVGNKLKALARLPFQYFVRKKKLAVFEQFIDRHLELSARYSTMRQLVNAQREYDRLITGSDQVWNTECAGFDPAYFLSFVPDGVKKNAYAASFGFSDLPSSYAEEYKRRLNGFHCISVRETSGAEIIKSLLGYDVPVVLDPTLLLADEDWKSITPVLPERKKGYILVYNVLKPVQMLHYARRLAEKKGMEILYINDETHKNFDLKHLRALSPEGFLALYKNADYVLTNSFHGTVFSIIFKRPFLSEIEVYKNGVVEKNGRVLNLLQALGLQQRTLAQGCQIDDAIDWCMADQKKASLRDASLRYLQGIWREENG</sequence>
<dbReference type="GO" id="GO:0016740">
    <property type="term" value="F:transferase activity"/>
    <property type="evidence" value="ECO:0007669"/>
    <property type="project" value="UniProtKB-KW"/>
</dbReference>
<name>A0A9D0ZGP2_9FIRM</name>
<evidence type="ECO:0000313" key="2">
    <source>
        <dbReference type="EMBL" id="HIQ79974.1"/>
    </source>
</evidence>
<evidence type="ECO:0000313" key="3">
    <source>
        <dbReference type="Proteomes" id="UP000886787"/>
    </source>
</evidence>
<comment type="caution">
    <text evidence="2">The sequence shown here is derived from an EMBL/GenBank/DDBJ whole genome shotgun (WGS) entry which is preliminary data.</text>
</comment>
<dbReference type="Proteomes" id="UP000886787">
    <property type="component" value="Unassembled WGS sequence"/>
</dbReference>
<proteinExistence type="predicted"/>
<dbReference type="EMBL" id="DVFW01000012">
    <property type="protein sequence ID" value="HIQ79974.1"/>
    <property type="molecule type" value="Genomic_DNA"/>
</dbReference>
<protein>
    <submittedName>
        <fullName evidence="2">Polysaccharide pyruvyl transferase family protein</fullName>
    </submittedName>
</protein>
<dbReference type="InterPro" id="IPR007345">
    <property type="entry name" value="Polysacch_pyruvyl_Trfase"/>
</dbReference>
<feature type="domain" description="Polysaccharide pyruvyl transferase" evidence="1">
    <location>
        <begin position="13"/>
        <end position="296"/>
    </location>
</feature>
<dbReference type="AlphaFoldDB" id="A0A9D0ZGP2"/>
<organism evidence="2 3">
    <name type="scientific">Candidatus Scatavimonas merdigallinarum</name>
    <dbReference type="NCBI Taxonomy" id="2840914"/>
    <lineage>
        <taxon>Bacteria</taxon>
        <taxon>Bacillati</taxon>
        <taxon>Bacillota</taxon>
        <taxon>Clostridia</taxon>
        <taxon>Eubacteriales</taxon>
        <taxon>Oscillospiraceae</taxon>
        <taxon>Oscillospiraceae incertae sedis</taxon>
        <taxon>Candidatus Scatavimonas</taxon>
    </lineage>
</organism>